<dbReference type="EMBL" id="CATQJL010000305">
    <property type="protein sequence ID" value="CAJ0603793.1"/>
    <property type="molecule type" value="Genomic_DNA"/>
</dbReference>
<organism evidence="2 3">
    <name type="scientific">Cylicocyclus nassatus</name>
    <name type="common">Nematode worm</name>
    <dbReference type="NCBI Taxonomy" id="53992"/>
    <lineage>
        <taxon>Eukaryota</taxon>
        <taxon>Metazoa</taxon>
        <taxon>Ecdysozoa</taxon>
        <taxon>Nematoda</taxon>
        <taxon>Chromadorea</taxon>
        <taxon>Rhabditida</taxon>
        <taxon>Rhabditina</taxon>
        <taxon>Rhabditomorpha</taxon>
        <taxon>Strongyloidea</taxon>
        <taxon>Strongylidae</taxon>
        <taxon>Cylicocyclus</taxon>
    </lineage>
</organism>
<evidence type="ECO:0000313" key="3">
    <source>
        <dbReference type="Proteomes" id="UP001176961"/>
    </source>
</evidence>
<name>A0AA36H4C7_CYLNA</name>
<keyword evidence="1" id="KW-0732">Signal</keyword>
<gene>
    <name evidence="2" type="ORF">CYNAS_LOCUS15776</name>
</gene>
<protein>
    <submittedName>
        <fullName evidence="2">Uncharacterized protein</fullName>
    </submittedName>
</protein>
<sequence>MKSLTIVVVLLSLLAYATAQFGIYLGAHPGWGYGYGHGYYGRPWWARRRFWGPPPPGHPA</sequence>
<feature type="chain" id="PRO_5041346200" evidence="1">
    <location>
        <begin position="20"/>
        <end position="60"/>
    </location>
</feature>
<comment type="caution">
    <text evidence="2">The sequence shown here is derived from an EMBL/GenBank/DDBJ whole genome shotgun (WGS) entry which is preliminary data.</text>
</comment>
<feature type="signal peptide" evidence="1">
    <location>
        <begin position="1"/>
        <end position="19"/>
    </location>
</feature>
<evidence type="ECO:0000313" key="2">
    <source>
        <dbReference type="EMBL" id="CAJ0603793.1"/>
    </source>
</evidence>
<evidence type="ECO:0000256" key="1">
    <source>
        <dbReference type="SAM" id="SignalP"/>
    </source>
</evidence>
<accession>A0AA36H4C7</accession>
<keyword evidence="3" id="KW-1185">Reference proteome</keyword>
<reference evidence="2" key="1">
    <citation type="submission" date="2023-07" db="EMBL/GenBank/DDBJ databases">
        <authorList>
            <consortium name="CYATHOMIX"/>
        </authorList>
    </citation>
    <scope>NUCLEOTIDE SEQUENCE</scope>
    <source>
        <strain evidence="2">N/A</strain>
    </source>
</reference>
<proteinExistence type="predicted"/>
<dbReference type="AlphaFoldDB" id="A0AA36H4C7"/>
<dbReference type="Proteomes" id="UP001176961">
    <property type="component" value="Unassembled WGS sequence"/>
</dbReference>